<dbReference type="EMBL" id="SHKY01000001">
    <property type="protein sequence ID" value="RZU52748.1"/>
    <property type="molecule type" value="Genomic_DNA"/>
</dbReference>
<dbReference type="PANTHER" id="PTHR22953">
    <property type="entry name" value="ACID PHOSPHATASE RELATED"/>
    <property type="match status" value="1"/>
</dbReference>
<accession>A0A4Q7ZNX0</accession>
<dbReference type="InterPro" id="IPR006311">
    <property type="entry name" value="TAT_signal"/>
</dbReference>
<evidence type="ECO:0000256" key="2">
    <source>
        <dbReference type="SAM" id="MobiDB-lite"/>
    </source>
</evidence>
<dbReference type="Proteomes" id="UP000292564">
    <property type="component" value="Unassembled WGS sequence"/>
</dbReference>
<gene>
    <name evidence="5" type="ORF">EV385_4629</name>
</gene>
<evidence type="ECO:0000256" key="3">
    <source>
        <dbReference type="SAM" id="SignalP"/>
    </source>
</evidence>
<feature type="compositionally biased region" description="Pro residues" evidence="2">
    <location>
        <begin position="56"/>
        <end position="72"/>
    </location>
</feature>
<name>A0A4Q7ZNX0_9ACTN</name>
<dbReference type="GO" id="GO:0003993">
    <property type="term" value="F:acid phosphatase activity"/>
    <property type="evidence" value="ECO:0007669"/>
    <property type="project" value="InterPro"/>
</dbReference>
<keyword evidence="1 3" id="KW-0732">Signal</keyword>
<protein>
    <submittedName>
        <fullName evidence="5">Alkaline phosphatase</fullName>
    </submittedName>
</protein>
<sequence length="357" mass="36704">MWDRPRSGRIALAATAALALAAPVGCSEGSGPATAPADRTASPPTAGADATTRTGPTPPGPTSPGPMPPGPGPAGSGQAGAAQAEAEAGATAAVPVLVGAGDIATCESTADNRTAALVAAQPGTVFTLGDNAYPDGTAADFRRCYGPGWGRFRARTRPAVGNHEYHVAGARPYFDYFGAAAGPRGRGYYSFNVGSWHVVVLNTNCGEVSCRSGSAQQRWLRTDLAASGARCTVALAHHPLFTSVARHPPATATRPLVRTLRAAGVEVLLAGHNHTYERFAPQDADGRSDPVRGIRAFVVGTGGAPLHTFGRRAANSQVRNDRTYGVLRLTLAPGAYRWQFLGVPGSRFTDSGSGACH</sequence>
<feature type="domain" description="Calcineurin-like phosphoesterase" evidence="4">
    <location>
        <begin position="123"/>
        <end position="276"/>
    </location>
</feature>
<dbReference type="SUPFAM" id="SSF56300">
    <property type="entry name" value="Metallo-dependent phosphatases"/>
    <property type="match status" value="1"/>
</dbReference>
<organism evidence="5 6">
    <name type="scientific">Krasilnikovia cinnamomea</name>
    <dbReference type="NCBI Taxonomy" id="349313"/>
    <lineage>
        <taxon>Bacteria</taxon>
        <taxon>Bacillati</taxon>
        <taxon>Actinomycetota</taxon>
        <taxon>Actinomycetes</taxon>
        <taxon>Micromonosporales</taxon>
        <taxon>Micromonosporaceae</taxon>
        <taxon>Krasilnikovia</taxon>
    </lineage>
</organism>
<proteinExistence type="predicted"/>
<evidence type="ECO:0000259" key="4">
    <source>
        <dbReference type="Pfam" id="PF00149"/>
    </source>
</evidence>
<dbReference type="InterPro" id="IPR004843">
    <property type="entry name" value="Calcineurin-like_PHP"/>
</dbReference>
<comment type="caution">
    <text evidence="5">The sequence shown here is derived from an EMBL/GenBank/DDBJ whole genome shotgun (WGS) entry which is preliminary data.</text>
</comment>
<dbReference type="InterPro" id="IPR039331">
    <property type="entry name" value="PAPs-like"/>
</dbReference>
<dbReference type="PROSITE" id="PS51318">
    <property type="entry name" value="TAT"/>
    <property type="match status" value="1"/>
</dbReference>
<evidence type="ECO:0000313" key="5">
    <source>
        <dbReference type="EMBL" id="RZU52748.1"/>
    </source>
</evidence>
<dbReference type="Gene3D" id="3.60.21.10">
    <property type="match status" value="1"/>
</dbReference>
<feature type="signal peptide" evidence="3">
    <location>
        <begin position="1"/>
        <end position="21"/>
    </location>
</feature>
<dbReference type="AlphaFoldDB" id="A0A4Q7ZNX0"/>
<dbReference type="InterPro" id="IPR029052">
    <property type="entry name" value="Metallo-depent_PP-like"/>
</dbReference>
<feature type="region of interest" description="Disordered" evidence="2">
    <location>
        <begin position="24"/>
        <end position="87"/>
    </location>
</feature>
<evidence type="ECO:0000256" key="1">
    <source>
        <dbReference type="ARBA" id="ARBA00022729"/>
    </source>
</evidence>
<feature type="chain" id="PRO_5039101644" evidence="3">
    <location>
        <begin position="22"/>
        <end position="357"/>
    </location>
</feature>
<reference evidence="5 6" key="1">
    <citation type="submission" date="2019-02" db="EMBL/GenBank/DDBJ databases">
        <title>Sequencing the genomes of 1000 actinobacteria strains.</title>
        <authorList>
            <person name="Klenk H.-P."/>
        </authorList>
    </citation>
    <scope>NUCLEOTIDE SEQUENCE [LARGE SCALE GENOMIC DNA]</scope>
    <source>
        <strain evidence="5 6">DSM 45162</strain>
    </source>
</reference>
<dbReference type="Pfam" id="PF00149">
    <property type="entry name" value="Metallophos"/>
    <property type="match status" value="1"/>
</dbReference>
<evidence type="ECO:0000313" key="6">
    <source>
        <dbReference type="Proteomes" id="UP000292564"/>
    </source>
</evidence>
<dbReference type="PANTHER" id="PTHR22953:SF153">
    <property type="entry name" value="PURPLE ACID PHOSPHATASE"/>
    <property type="match status" value="1"/>
</dbReference>
<keyword evidence="6" id="KW-1185">Reference proteome</keyword>
<feature type="compositionally biased region" description="Low complexity" evidence="2">
    <location>
        <begin position="43"/>
        <end position="55"/>
    </location>
</feature>